<feature type="region of interest" description="Disordered" evidence="1">
    <location>
        <begin position="1"/>
        <end position="33"/>
    </location>
</feature>
<reference evidence="2 3" key="1">
    <citation type="journal article" date="2018" name="Sci. Data">
        <title>The draft genome sequence of cork oak.</title>
        <authorList>
            <person name="Ramos A.M."/>
            <person name="Usie A."/>
            <person name="Barbosa P."/>
            <person name="Barros P.M."/>
            <person name="Capote T."/>
            <person name="Chaves I."/>
            <person name="Simoes F."/>
            <person name="Abreu I."/>
            <person name="Carrasquinho I."/>
            <person name="Faro C."/>
            <person name="Guimaraes J.B."/>
            <person name="Mendonca D."/>
            <person name="Nobrega F."/>
            <person name="Rodrigues L."/>
            <person name="Saibo N.J.M."/>
            <person name="Varela M.C."/>
            <person name="Egas C."/>
            <person name="Matos J."/>
            <person name="Miguel C.M."/>
            <person name="Oliveira M.M."/>
            <person name="Ricardo C.P."/>
            <person name="Goncalves S."/>
        </authorList>
    </citation>
    <scope>NUCLEOTIDE SEQUENCE [LARGE SCALE GENOMIC DNA]</scope>
    <source>
        <strain evidence="3">cv. HL8</strain>
    </source>
</reference>
<accession>A0AAW0K808</accession>
<gene>
    <name evidence="2" type="ORF">CFP56_023841</name>
</gene>
<dbReference type="EMBL" id="PKMF04000376">
    <property type="protein sequence ID" value="KAK7835104.1"/>
    <property type="molecule type" value="Genomic_DNA"/>
</dbReference>
<keyword evidence="3" id="KW-1185">Reference proteome</keyword>
<organism evidence="2 3">
    <name type="scientific">Quercus suber</name>
    <name type="common">Cork oak</name>
    <dbReference type="NCBI Taxonomy" id="58331"/>
    <lineage>
        <taxon>Eukaryota</taxon>
        <taxon>Viridiplantae</taxon>
        <taxon>Streptophyta</taxon>
        <taxon>Embryophyta</taxon>
        <taxon>Tracheophyta</taxon>
        <taxon>Spermatophyta</taxon>
        <taxon>Magnoliopsida</taxon>
        <taxon>eudicotyledons</taxon>
        <taxon>Gunneridae</taxon>
        <taxon>Pentapetalae</taxon>
        <taxon>rosids</taxon>
        <taxon>fabids</taxon>
        <taxon>Fagales</taxon>
        <taxon>Fagaceae</taxon>
        <taxon>Quercus</taxon>
    </lineage>
</organism>
<sequence length="77" mass="8862">MTGRRQRISSTMGISPLTTSLRPPRLRALDPWPKTSMGPSRRFLALASLWVARSMGKTLRICSRRSLMVMWKSLWTE</sequence>
<name>A0AAW0K808_QUESU</name>
<comment type="caution">
    <text evidence="2">The sequence shown here is derived from an EMBL/GenBank/DDBJ whole genome shotgun (WGS) entry which is preliminary data.</text>
</comment>
<evidence type="ECO:0000313" key="3">
    <source>
        <dbReference type="Proteomes" id="UP000237347"/>
    </source>
</evidence>
<evidence type="ECO:0000313" key="2">
    <source>
        <dbReference type="EMBL" id="KAK7835104.1"/>
    </source>
</evidence>
<protein>
    <submittedName>
        <fullName evidence="2">Uncharacterized protein</fullName>
    </submittedName>
</protein>
<dbReference type="AlphaFoldDB" id="A0AAW0K808"/>
<evidence type="ECO:0000256" key="1">
    <source>
        <dbReference type="SAM" id="MobiDB-lite"/>
    </source>
</evidence>
<feature type="compositionally biased region" description="Polar residues" evidence="1">
    <location>
        <begin position="8"/>
        <end position="21"/>
    </location>
</feature>
<proteinExistence type="predicted"/>
<dbReference type="Proteomes" id="UP000237347">
    <property type="component" value="Unassembled WGS sequence"/>
</dbReference>